<sequence length="70" mass="7575">MKKNKVILFTALGSLCVLCGSLGVNSTSGAKSNVPNVIPAKNFSFQRVDPKPVQMDFQISREPIIADPKQ</sequence>
<dbReference type="AlphaFoldDB" id="A0A7X0SMI9"/>
<name>A0A7X0SMI9_9BACL</name>
<dbReference type="EMBL" id="JACJVO010000021">
    <property type="protein sequence ID" value="MBB6732717.1"/>
    <property type="molecule type" value="Genomic_DNA"/>
</dbReference>
<proteinExistence type="predicted"/>
<feature type="chain" id="PRO_5039138558" evidence="1">
    <location>
        <begin position="27"/>
        <end position="70"/>
    </location>
</feature>
<evidence type="ECO:0000256" key="1">
    <source>
        <dbReference type="SAM" id="SignalP"/>
    </source>
</evidence>
<accession>A0A7X0SMI9</accession>
<reference evidence="2 3" key="1">
    <citation type="submission" date="2020-08" db="EMBL/GenBank/DDBJ databases">
        <title>Cohnella phylogeny.</title>
        <authorList>
            <person name="Dunlap C."/>
        </authorList>
    </citation>
    <scope>NUCLEOTIDE SEQUENCE [LARGE SCALE GENOMIC DNA]</scope>
    <source>
        <strain evidence="2 3">CBP 2801</strain>
    </source>
</reference>
<dbReference type="Proteomes" id="UP000564644">
    <property type="component" value="Unassembled WGS sequence"/>
</dbReference>
<keyword evidence="1" id="KW-0732">Signal</keyword>
<evidence type="ECO:0000313" key="3">
    <source>
        <dbReference type="Proteomes" id="UP000564644"/>
    </source>
</evidence>
<organism evidence="2 3">
    <name type="scientific">Cohnella zeiphila</name>
    <dbReference type="NCBI Taxonomy" id="2761120"/>
    <lineage>
        <taxon>Bacteria</taxon>
        <taxon>Bacillati</taxon>
        <taxon>Bacillota</taxon>
        <taxon>Bacilli</taxon>
        <taxon>Bacillales</taxon>
        <taxon>Paenibacillaceae</taxon>
        <taxon>Cohnella</taxon>
    </lineage>
</organism>
<dbReference type="RefSeq" id="WP_185130376.1">
    <property type="nucleotide sequence ID" value="NZ_JACJVO010000021.1"/>
</dbReference>
<feature type="signal peptide" evidence="1">
    <location>
        <begin position="1"/>
        <end position="26"/>
    </location>
</feature>
<keyword evidence="3" id="KW-1185">Reference proteome</keyword>
<protein>
    <submittedName>
        <fullName evidence="2">Uncharacterized protein</fullName>
    </submittedName>
</protein>
<gene>
    <name evidence="2" type="ORF">H7C18_17490</name>
</gene>
<comment type="caution">
    <text evidence="2">The sequence shown here is derived from an EMBL/GenBank/DDBJ whole genome shotgun (WGS) entry which is preliminary data.</text>
</comment>
<evidence type="ECO:0000313" key="2">
    <source>
        <dbReference type="EMBL" id="MBB6732717.1"/>
    </source>
</evidence>